<organism evidence="2 3">
    <name type="scientific">Fonsecaea pedrosoi CBS 271.37</name>
    <dbReference type="NCBI Taxonomy" id="1442368"/>
    <lineage>
        <taxon>Eukaryota</taxon>
        <taxon>Fungi</taxon>
        <taxon>Dikarya</taxon>
        <taxon>Ascomycota</taxon>
        <taxon>Pezizomycotina</taxon>
        <taxon>Eurotiomycetes</taxon>
        <taxon>Chaetothyriomycetidae</taxon>
        <taxon>Chaetothyriales</taxon>
        <taxon>Herpotrichiellaceae</taxon>
        <taxon>Fonsecaea</taxon>
    </lineage>
</organism>
<dbReference type="GeneID" id="25307163"/>
<dbReference type="HOGENOM" id="CLU_030730_0_0_1"/>
<feature type="compositionally biased region" description="Pro residues" evidence="1">
    <location>
        <begin position="41"/>
        <end position="53"/>
    </location>
</feature>
<gene>
    <name evidence="2" type="ORF">Z517_07673</name>
</gene>
<dbReference type="VEuPathDB" id="FungiDB:Z517_07673"/>
<protein>
    <submittedName>
        <fullName evidence="2">Unplaced genomic scaffold supercont1.5, whole genome shotgun sequence</fullName>
    </submittedName>
</protein>
<feature type="region of interest" description="Disordered" evidence="1">
    <location>
        <begin position="37"/>
        <end position="82"/>
    </location>
</feature>
<dbReference type="EMBL" id="KN846973">
    <property type="protein sequence ID" value="KIW77840.1"/>
    <property type="molecule type" value="Genomic_DNA"/>
</dbReference>
<keyword evidence="3" id="KW-1185">Reference proteome</keyword>
<name>A0A0D2GGU3_9EURO</name>
<sequence>MSSHRSLHLTREFSPIGDRLGPFPSVYLKREDLLSTTFIDPPRPSTSPSPPTSGLPHLIEDSDIMFSRPSESSTRRRALEENDEVIVNDLRGFFSRDKQHIEISDSDFEPKGEDDNDDDDEEETVQPRSSKYDVIPPARPFVQVTTTTTYSTPRRSARVQPASPVNTKSSTSTTPRTSTESRFSGRSGHIRADPLSEGSLFKQVTTTTEDELDKNNLDDTAEPVFVERNLRKRTVKQTNPYKFDKYKYQLSVKTGQEASSKKVENAIKEAIRVNGKQPITKLTTTERKITHKRRRASSPPVDIDLDNTFDPARTTLRVRLDGFQGGAATPITLSECNNNDRLIEFIHKSWEWKFQGLSFSHAIVSFPWLSNRSTILLRPGLDESFEHMMVEIQNAPIWREGAQGRCDVEVTVHLY</sequence>
<feature type="region of interest" description="Disordered" evidence="1">
    <location>
        <begin position="101"/>
        <end position="201"/>
    </location>
</feature>
<dbReference type="RefSeq" id="XP_013281648.1">
    <property type="nucleotide sequence ID" value="XM_013426194.1"/>
</dbReference>
<dbReference type="OrthoDB" id="4121291at2759"/>
<feature type="compositionally biased region" description="Acidic residues" evidence="1">
    <location>
        <begin position="114"/>
        <end position="124"/>
    </location>
</feature>
<dbReference type="Proteomes" id="UP000053029">
    <property type="component" value="Unassembled WGS sequence"/>
</dbReference>
<accession>A0A0D2GGU3</accession>
<dbReference type="AlphaFoldDB" id="A0A0D2GGU3"/>
<proteinExistence type="predicted"/>
<evidence type="ECO:0000313" key="2">
    <source>
        <dbReference type="EMBL" id="KIW77840.1"/>
    </source>
</evidence>
<reference evidence="2 3" key="1">
    <citation type="submission" date="2015-01" db="EMBL/GenBank/DDBJ databases">
        <title>The Genome Sequence of Fonsecaea pedrosoi CBS 271.37.</title>
        <authorList>
            <consortium name="The Broad Institute Genomics Platform"/>
            <person name="Cuomo C."/>
            <person name="de Hoog S."/>
            <person name="Gorbushina A."/>
            <person name="Stielow B."/>
            <person name="Teixiera M."/>
            <person name="Abouelleil A."/>
            <person name="Chapman S.B."/>
            <person name="Priest M."/>
            <person name="Young S.K."/>
            <person name="Wortman J."/>
            <person name="Nusbaum C."/>
            <person name="Birren B."/>
        </authorList>
    </citation>
    <scope>NUCLEOTIDE SEQUENCE [LARGE SCALE GENOMIC DNA]</scope>
    <source>
        <strain evidence="2 3">CBS 271.37</strain>
    </source>
</reference>
<evidence type="ECO:0000256" key="1">
    <source>
        <dbReference type="SAM" id="MobiDB-lite"/>
    </source>
</evidence>
<feature type="compositionally biased region" description="Basic and acidic residues" evidence="1">
    <location>
        <begin position="101"/>
        <end position="113"/>
    </location>
</feature>
<feature type="compositionally biased region" description="Low complexity" evidence="1">
    <location>
        <begin position="167"/>
        <end position="184"/>
    </location>
</feature>
<evidence type="ECO:0000313" key="3">
    <source>
        <dbReference type="Proteomes" id="UP000053029"/>
    </source>
</evidence>
<feature type="region of interest" description="Disordered" evidence="1">
    <location>
        <begin position="1"/>
        <end position="22"/>
    </location>
</feature>